<dbReference type="EMBL" id="JPMX01000015">
    <property type="protein sequence ID" value="KGH47903.1"/>
    <property type="molecule type" value="Genomic_DNA"/>
</dbReference>
<evidence type="ECO:0000256" key="1">
    <source>
        <dbReference type="ARBA" id="ARBA00023015"/>
    </source>
</evidence>
<reference evidence="6 7" key="1">
    <citation type="submission" date="2014-07" db="EMBL/GenBank/DDBJ databases">
        <title>Biosystematic studies on Modestobacter strains isolated from extreme hyper-arid desert soil and from historic building.</title>
        <authorList>
            <person name="Bukarasam K."/>
            <person name="Bull A."/>
            <person name="Girard G."/>
            <person name="van Wezel G."/>
            <person name="Goodfellow M."/>
        </authorList>
    </citation>
    <scope>NUCLEOTIDE SEQUENCE [LARGE SCALE GENOMIC DNA]</scope>
    <source>
        <strain evidence="6 7">KNN45-2b</strain>
    </source>
</reference>
<comment type="caution">
    <text evidence="6">The sequence shown here is derived from an EMBL/GenBank/DDBJ whole genome shotgun (WGS) entry which is preliminary data.</text>
</comment>
<protein>
    <submittedName>
        <fullName evidence="6">TetR family transcriptional regulator</fullName>
    </submittedName>
</protein>
<dbReference type="AlphaFoldDB" id="A0A098YAR1"/>
<sequence length="161" mass="17225">MSRTRRGLLNGARTAFAERGVRKTTMQHVAAAAGVAKATLYNHFRTKDDVAHALIAFELDRLAALAAELPLTVAVPALAEEVGGHPVLRRLAETEPETLVQMMGLDADRWGDVVVTLGSALRISRPEAELVCRWLLGLVLQPGTVQERAAQAAVVTGQLVG</sequence>
<dbReference type="InterPro" id="IPR050109">
    <property type="entry name" value="HTH-type_TetR-like_transc_reg"/>
</dbReference>
<organism evidence="6 7">
    <name type="scientific">Modestobacter caceresii</name>
    <dbReference type="NCBI Taxonomy" id="1522368"/>
    <lineage>
        <taxon>Bacteria</taxon>
        <taxon>Bacillati</taxon>
        <taxon>Actinomycetota</taxon>
        <taxon>Actinomycetes</taxon>
        <taxon>Geodermatophilales</taxon>
        <taxon>Geodermatophilaceae</taxon>
        <taxon>Modestobacter</taxon>
    </lineage>
</organism>
<keyword evidence="1" id="KW-0805">Transcription regulation</keyword>
<evidence type="ECO:0000313" key="7">
    <source>
        <dbReference type="Proteomes" id="UP000029713"/>
    </source>
</evidence>
<dbReference type="PROSITE" id="PS01081">
    <property type="entry name" value="HTH_TETR_1"/>
    <property type="match status" value="1"/>
</dbReference>
<dbReference type="Pfam" id="PF00440">
    <property type="entry name" value="TetR_N"/>
    <property type="match status" value="1"/>
</dbReference>
<evidence type="ECO:0000256" key="2">
    <source>
        <dbReference type="ARBA" id="ARBA00023125"/>
    </source>
</evidence>
<gene>
    <name evidence="6" type="ORF">IN07_05165</name>
</gene>
<evidence type="ECO:0000259" key="5">
    <source>
        <dbReference type="PROSITE" id="PS50977"/>
    </source>
</evidence>
<dbReference type="GO" id="GO:0000976">
    <property type="term" value="F:transcription cis-regulatory region binding"/>
    <property type="evidence" value="ECO:0007669"/>
    <property type="project" value="TreeGrafter"/>
</dbReference>
<dbReference type="InterPro" id="IPR009057">
    <property type="entry name" value="Homeodomain-like_sf"/>
</dbReference>
<evidence type="ECO:0000313" key="6">
    <source>
        <dbReference type="EMBL" id="KGH47903.1"/>
    </source>
</evidence>
<dbReference type="OrthoDB" id="9809772at2"/>
<evidence type="ECO:0000256" key="3">
    <source>
        <dbReference type="ARBA" id="ARBA00023163"/>
    </source>
</evidence>
<keyword evidence="2 4" id="KW-0238">DNA-binding</keyword>
<keyword evidence="3" id="KW-0804">Transcription</keyword>
<keyword evidence="7" id="KW-1185">Reference proteome</keyword>
<feature type="DNA-binding region" description="H-T-H motif" evidence="4">
    <location>
        <begin position="25"/>
        <end position="44"/>
    </location>
</feature>
<dbReference type="STRING" id="1522368.IN07_05165"/>
<proteinExistence type="predicted"/>
<dbReference type="SUPFAM" id="SSF46689">
    <property type="entry name" value="Homeodomain-like"/>
    <property type="match status" value="1"/>
</dbReference>
<dbReference type="Gene3D" id="1.10.357.10">
    <property type="entry name" value="Tetracycline Repressor, domain 2"/>
    <property type="match status" value="1"/>
</dbReference>
<dbReference type="GO" id="GO:0003700">
    <property type="term" value="F:DNA-binding transcription factor activity"/>
    <property type="evidence" value="ECO:0007669"/>
    <property type="project" value="TreeGrafter"/>
</dbReference>
<dbReference type="Proteomes" id="UP000029713">
    <property type="component" value="Unassembled WGS sequence"/>
</dbReference>
<name>A0A098YAR1_9ACTN</name>
<dbReference type="InterPro" id="IPR001647">
    <property type="entry name" value="HTH_TetR"/>
</dbReference>
<dbReference type="PANTHER" id="PTHR30055">
    <property type="entry name" value="HTH-TYPE TRANSCRIPTIONAL REGULATOR RUTR"/>
    <property type="match status" value="1"/>
</dbReference>
<dbReference type="PRINTS" id="PR00455">
    <property type="entry name" value="HTHTETR"/>
</dbReference>
<dbReference type="PROSITE" id="PS50977">
    <property type="entry name" value="HTH_TETR_2"/>
    <property type="match status" value="1"/>
</dbReference>
<dbReference type="PANTHER" id="PTHR30055:SF234">
    <property type="entry name" value="HTH-TYPE TRANSCRIPTIONAL REGULATOR BETI"/>
    <property type="match status" value="1"/>
</dbReference>
<evidence type="ECO:0000256" key="4">
    <source>
        <dbReference type="PROSITE-ProRule" id="PRU00335"/>
    </source>
</evidence>
<feature type="domain" description="HTH tetR-type" evidence="5">
    <location>
        <begin position="2"/>
        <end position="62"/>
    </location>
</feature>
<dbReference type="InterPro" id="IPR023772">
    <property type="entry name" value="DNA-bd_HTH_TetR-type_CS"/>
</dbReference>
<accession>A0A098YAR1</accession>